<keyword evidence="4" id="KW-1185">Reference proteome</keyword>
<protein>
    <submittedName>
        <fullName evidence="3">Uncharacterized protein</fullName>
    </submittedName>
</protein>
<feature type="compositionally biased region" description="Pro residues" evidence="1">
    <location>
        <begin position="43"/>
        <end position="52"/>
    </location>
</feature>
<evidence type="ECO:0000256" key="1">
    <source>
        <dbReference type="SAM" id="MobiDB-lite"/>
    </source>
</evidence>
<organism evidence="3 4">
    <name type="scientific">Cajanus cajan</name>
    <name type="common">Pigeon pea</name>
    <name type="synonym">Cajanus indicus</name>
    <dbReference type="NCBI Taxonomy" id="3821"/>
    <lineage>
        <taxon>Eukaryota</taxon>
        <taxon>Viridiplantae</taxon>
        <taxon>Streptophyta</taxon>
        <taxon>Embryophyta</taxon>
        <taxon>Tracheophyta</taxon>
        <taxon>Spermatophyta</taxon>
        <taxon>Magnoliopsida</taxon>
        <taxon>eudicotyledons</taxon>
        <taxon>Gunneridae</taxon>
        <taxon>Pentapetalae</taxon>
        <taxon>rosids</taxon>
        <taxon>fabids</taxon>
        <taxon>Fabales</taxon>
        <taxon>Fabaceae</taxon>
        <taxon>Papilionoideae</taxon>
        <taxon>50 kb inversion clade</taxon>
        <taxon>NPAAA clade</taxon>
        <taxon>indigoferoid/millettioid clade</taxon>
        <taxon>Phaseoleae</taxon>
        <taxon>Cajanus</taxon>
    </lineage>
</organism>
<evidence type="ECO:0000256" key="2">
    <source>
        <dbReference type="SAM" id="Phobius"/>
    </source>
</evidence>
<keyword evidence="2" id="KW-0812">Transmembrane</keyword>
<accession>A0A151U8Y3</accession>
<dbReference type="AlphaFoldDB" id="A0A151U8Y3"/>
<keyword evidence="2" id="KW-0472">Membrane</keyword>
<keyword evidence="2" id="KW-1133">Transmembrane helix</keyword>
<feature type="non-terminal residue" evidence="3">
    <location>
        <position position="1"/>
    </location>
</feature>
<evidence type="ECO:0000313" key="3">
    <source>
        <dbReference type="EMBL" id="KYP75732.1"/>
    </source>
</evidence>
<feature type="region of interest" description="Disordered" evidence="1">
    <location>
        <begin position="27"/>
        <end position="54"/>
    </location>
</feature>
<dbReference type="EMBL" id="CM003603">
    <property type="protein sequence ID" value="KYP75732.1"/>
    <property type="molecule type" value="Genomic_DNA"/>
</dbReference>
<reference evidence="3 4" key="1">
    <citation type="journal article" date="2012" name="Nat. Biotechnol.">
        <title>Draft genome sequence of pigeonpea (Cajanus cajan), an orphan legume crop of resource-poor farmers.</title>
        <authorList>
            <person name="Varshney R.K."/>
            <person name="Chen W."/>
            <person name="Li Y."/>
            <person name="Bharti A.K."/>
            <person name="Saxena R.K."/>
            <person name="Schlueter J.A."/>
            <person name="Donoghue M.T."/>
            <person name="Azam S."/>
            <person name="Fan G."/>
            <person name="Whaley A.M."/>
            <person name="Farmer A.D."/>
            <person name="Sheridan J."/>
            <person name="Iwata A."/>
            <person name="Tuteja R."/>
            <person name="Penmetsa R.V."/>
            <person name="Wu W."/>
            <person name="Upadhyaya H.D."/>
            <person name="Yang S.P."/>
            <person name="Shah T."/>
            <person name="Saxena K.B."/>
            <person name="Michael T."/>
            <person name="McCombie W.R."/>
            <person name="Yang B."/>
            <person name="Zhang G."/>
            <person name="Yang H."/>
            <person name="Wang J."/>
            <person name="Spillane C."/>
            <person name="Cook D.R."/>
            <person name="May G.D."/>
            <person name="Xu X."/>
            <person name="Jackson S.A."/>
        </authorList>
    </citation>
    <scope>NUCLEOTIDE SEQUENCE [LARGE SCALE GENOMIC DNA]</scope>
    <source>
        <strain evidence="4">cv. Asha</strain>
    </source>
</reference>
<sequence length="179" mass="18771">IAGATTNRRSCPRLSLAAAAAASAIKPISPAEASGPDTRPEAPRPSPSPSPITTPLVLRMRLSWLSAGCRMLKRTHAMAGIIGSSSARPRLSPSAIWAICCAAKAASQLPRVQNVAPASAVVDTWRPFGRLWGDKRVGFEGTASASLGLLWSLVGFRHFEFMMAIAVVAMVAAIVVGRE</sequence>
<evidence type="ECO:0000313" key="4">
    <source>
        <dbReference type="Proteomes" id="UP000075243"/>
    </source>
</evidence>
<proteinExistence type="predicted"/>
<feature type="transmembrane region" description="Helical" evidence="2">
    <location>
        <begin position="159"/>
        <end position="177"/>
    </location>
</feature>
<dbReference type="Proteomes" id="UP000075243">
    <property type="component" value="Chromosome 1"/>
</dbReference>
<dbReference type="Gramene" id="C.cajan_19368.t">
    <property type="protein sequence ID" value="C.cajan_19368.t.cds1"/>
    <property type="gene ID" value="C.cajan_19368"/>
</dbReference>
<name>A0A151U8Y3_CAJCA</name>
<gene>
    <name evidence="3" type="ORF">KK1_019931</name>
</gene>